<evidence type="ECO:0000256" key="4">
    <source>
        <dbReference type="ARBA" id="ARBA00023306"/>
    </source>
</evidence>
<dbReference type="AlphaFoldDB" id="A0A4R1GH75"/>
<gene>
    <name evidence="5" type="ORF">CLV27_0172</name>
</gene>
<keyword evidence="6" id="KW-1185">Reference proteome</keyword>
<dbReference type="Gene3D" id="1.10.10.10">
    <property type="entry name" value="Winged helix-like DNA-binding domain superfamily/Winged helix DNA-binding domain"/>
    <property type="match status" value="2"/>
</dbReference>
<keyword evidence="2" id="KW-0132">Cell division</keyword>
<proteinExistence type="predicted"/>
<dbReference type="Proteomes" id="UP000295777">
    <property type="component" value="Unassembled WGS sequence"/>
</dbReference>
<name>A0A4R1GH75_9BACT</name>
<dbReference type="GO" id="GO:0051301">
    <property type="term" value="P:cell division"/>
    <property type="evidence" value="ECO:0007669"/>
    <property type="project" value="UniProtKB-KW"/>
</dbReference>
<dbReference type="SUPFAM" id="SSF46785">
    <property type="entry name" value="Winged helix' DNA-binding domain"/>
    <property type="match status" value="2"/>
</dbReference>
<dbReference type="InterPro" id="IPR036390">
    <property type="entry name" value="WH_DNA-bd_sf"/>
</dbReference>
<reference evidence="5 6" key="1">
    <citation type="submission" date="2019-03" db="EMBL/GenBank/DDBJ databases">
        <title>Genomic Encyclopedia of Archaeal and Bacterial Type Strains, Phase II (KMG-II): from individual species to whole genera.</title>
        <authorList>
            <person name="Goeker M."/>
        </authorList>
    </citation>
    <scope>NUCLEOTIDE SEQUENCE [LARGE SCALE GENOMIC DNA]</scope>
    <source>
        <strain evidence="5 6">DSM 24425</strain>
    </source>
</reference>
<evidence type="ECO:0000256" key="3">
    <source>
        <dbReference type="ARBA" id="ARBA00022829"/>
    </source>
</evidence>
<comment type="caution">
    <text evidence="5">The sequence shown here is derived from an EMBL/GenBank/DDBJ whole genome shotgun (WGS) entry which is preliminary data.</text>
</comment>
<evidence type="ECO:0000313" key="5">
    <source>
        <dbReference type="EMBL" id="TCK06371.1"/>
    </source>
</evidence>
<evidence type="ECO:0000313" key="6">
    <source>
        <dbReference type="Proteomes" id="UP000295777"/>
    </source>
</evidence>
<sequence>MGEVKRAVEAAIFLSQEPVSEKVLSERLGFEIEEVKKALEELVEDYAERGIVLKKVAGGYRFFTAPDLSKTLKSFVEDRPVKLSRPLLEVLAVIAYNQPITKKDIMKIRGQNCDGAIKSLLEKGLIEVAGRANTPGRPKLYRTTDAFLYHFGLNSIEELPKVSLEEDLNGQD</sequence>
<protein>
    <submittedName>
        <fullName evidence="5">Segregation and condensation protein B</fullName>
    </submittedName>
</protein>
<dbReference type="OrthoDB" id="9806226at2"/>
<evidence type="ECO:0000256" key="1">
    <source>
        <dbReference type="ARBA" id="ARBA00022490"/>
    </source>
</evidence>
<accession>A0A4R1GH75</accession>
<organism evidence="5 6">
    <name type="scientific">Phorcysia thermohydrogeniphila</name>
    <dbReference type="NCBI Taxonomy" id="936138"/>
    <lineage>
        <taxon>Bacteria</taxon>
        <taxon>Pseudomonadati</taxon>
        <taxon>Aquificota</taxon>
        <taxon>Aquificia</taxon>
        <taxon>Desulfurobacteriales</taxon>
        <taxon>Desulfurobacteriaceae</taxon>
        <taxon>Phorcysia</taxon>
    </lineage>
</organism>
<keyword evidence="3" id="KW-0159">Chromosome partition</keyword>
<dbReference type="GO" id="GO:0051304">
    <property type="term" value="P:chromosome separation"/>
    <property type="evidence" value="ECO:0007669"/>
    <property type="project" value="InterPro"/>
</dbReference>
<dbReference type="InterPro" id="IPR036388">
    <property type="entry name" value="WH-like_DNA-bd_sf"/>
</dbReference>
<keyword evidence="1" id="KW-0963">Cytoplasm</keyword>
<dbReference type="PANTHER" id="PTHR34298:SF2">
    <property type="entry name" value="SEGREGATION AND CONDENSATION PROTEIN B"/>
    <property type="match status" value="1"/>
</dbReference>
<keyword evidence="4" id="KW-0131">Cell cycle</keyword>
<dbReference type="EMBL" id="SMFV01000001">
    <property type="protein sequence ID" value="TCK06371.1"/>
    <property type="molecule type" value="Genomic_DNA"/>
</dbReference>
<dbReference type="NCBIfam" id="TIGR00281">
    <property type="entry name" value="SMC-Scp complex subunit ScpB"/>
    <property type="match status" value="1"/>
</dbReference>
<dbReference type="RefSeq" id="WP_132524849.1">
    <property type="nucleotide sequence ID" value="NZ_SMFV01000001.1"/>
</dbReference>
<dbReference type="PIRSF" id="PIRSF019345">
    <property type="entry name" value="ScpB"/>
    <property type="match status" value="1"/>
</dbReference>
<evidence type="ECO:0000256" key="2">
    <source>
        <dbReference type="ARBA" id="ARBA00022618"/>
    </source>
</evidence>
<dbReference type="Pfam" id="PF04079">
    <property type="entry name" value="SMC_ScpB"/>
    <property type="match status" value="1"/>
</dbReference>
<dbReference type="InterPro" id="IPR005234">
    <property type="entry name" value="ScpB_csome_segregation"/>
</dbReference>
<dbReference type="PANTHER" id="PTHR34298">
    <property type="entry name" value="SEGREGATION AND CONDENSATION PROTEIN B"/>
    <property type="match status" value="1"/>
</dbReference>